<dbReference type="InterPro" id="IPR000008">
    <property type="entry name" value="C2_dom"/>
</dbReference>
<dbReference type="PANTHER" id="PTHR10024">
    <property type="entry name" value="SYNAPTOTAGMIN"/>
    <property type="match status" value="1"/>
</dbReference>
<dbReference type="OrthoDB" id="67700at2759"/>
<dbReference type="SUPFAM" id="SSF49562">
    <property type="entry name" value="C2 domain (Calcium/lipid-binding domain, CaLB)"/>
    <property type="match status" value="2"/>
</dbReference>
<dbReference type="GO" id="GO:0048488">
    <property type="term" value="P:synaptic vesicle endocytosis"/>
    <property type="evidence" value="ECO:0007669"/>
    <property type="project" value="TreeGrafter"/>
</dbReference>
<dbReference type="GO" id="GO:0030276">
    <property type="term" value="F:clathrin binding"/>
    <property type="evidence" value="ECO:0007669"/>
    <property type="project" value="TreeGrafter"/>
</dbReference>
<dbReference type="GO" id="GO:0001786">
    <property type="term" value="F:phosphatidylserine binding"/>
    <property type="evidence" value="ECO:0007669"/>
    <property type="project" value="TreeGrafter"/>
</dbReference>
<dbReference type="EMBL" id="CACRXK020000753">
    <property type="protein sequence ID" value="CAB3984554.1"/>
    <property type="molecule type" value="Genomic_DNA"/>
</dbReference>
<dbReference type="GO" id="GO:0070382">
    <property type="term" value="C:exocytic vesicle"/>
    <property type="evidence" value="ECO:0007669"/>
    <property type="project" value="TreeGrafter"/>
</dbReference>
<proteinExistence type="predicted"/>
<dbReference type="Pfam" id="PF00168">
    <property type="entry name" value="C2"/>
    <property type="match status" value="2"/>
</dbReference>
<dbReference type="Gene3D" id="2.60.40.150">
    <property type="entry name" value="C2 domain"/>
    <property type="match status" value="2"/>
</dbReference>
<comment type="caution">
    <text evidence="1">The sequence shown here is derived from an EMBL/GenBank/DDBJ whole genome shotgun (WGS) entry which is preliminary data.</text>
</comment>
<dbReference type="AlphaFoldDB" id="A0A7D9DFJ0"/>
<dbReference type="CDD" id="cd00276">
    <property type="entry name" value="C2B_Synaptotagmin"/>
    <property type="match status" value="1"/>
</dbReference>
<protein>
    <submittedName>
        <fullName evidence="1">Synaptotagmin-2, partial</fullName>
    </submittedName>
</protein>
<dbReference type="GO" id="GO:0000149">
    <property type="term" value="F:SNARE binding"/>
    <property type="evidence" value="ECO:0007669"/>
    <property type="project" value="TreeGrafter"/>
</dbReference>
<dbReference type="GO" id="GO:0098793">
    <property type="term" value="C:presynapse"/>
    <property type="evidence" value="ECO:0007669"/>
    <property type="project" value="GOC"/>
</dbReference>
<dbReference type="PROSITE" id="PS50004">
    <property type="entry name" value="C2"/>
    <property type="match status" value="2"/>
</dbReference>
<dbReference type="Proteomes" id="UP001152795">
    <property type="component" value="Unassembled WGS sequence"/>
</dbReference>
<keyword evidence="2" id="KW-1185">Reference proteome</keyword>
<dbReference type="SMART" id="SM00239">
    <property type="entry name" value="C2"/>
    <property type="match status" value="2"/>
</dbReference>
<reference evidence="1" key="1">
    <citation type="submission" date="2020-04" db="EMBL/GenBank/DDBJ databases">
        <authorList>
            <person name="Alioto T."/>
            <person name="Alioto T."/>
            <person name="Gomez Garrido J."/>
        </authorList>
    </citation>
    <scope>NUCLEOTIDE SEQUENCE</scope>
    <source>
        <strain evidence="1">A484AB</strain>
    </source>
</reference>
<dbReference type="GO" id="GO:0005544">
    <property type="term" value="F:calcium-dependent phospholipid binding"/>
    <property type="evidence" value="ECO:0007669"/>
    <property type="project" value="TreeGrafter"/>
</dbReference>
<organism evidence="1 2">
    <name type="scientific">Paramuricea clavata</name>
    <name type="common">Red gorgonian</name>
    <name type="synonym">Violescent sea-whip</name>
    <dbReference type="NCBI Taxonomy" id="317549"/>
    <lineage>
        <taxon>Eukaryota</taxon>
        <taxon>Metazoa</taxon>
        <taxon>Cnidaria</taxon>
        <taxon>Anthozoa</taxon>
        <taxon>Octocorallia</taxon>
        <taxon>Malacalcyonacea</taxon>
        <taxon>Plexauridae</taxon>
        <taxon>Paramuricea</taxon>
    </lineage>
</organism>
<dbReference type="GO" id="GO:0005509">
    <property type="term" value="F:calcium ion binding"/>
    <property type="evidence" value="ECO:0007669"/>
    <property type="project" value="TreeGrafter"/>
</dbReference>
<dbReference type="PANTHER" id="PTHR10024:SF227">
    <property type="entry name" value="SYNAPTOTAGMIN 1"/>
    <property type="match status" value="1"/>
</dbReference>
<dbReference type="InterPro" id="IPR035892">
    <property type="entry name" value="C2_domain_sf"/>
</dbReference>
<gene>
    <name evidence="1" type="ORF">PACLA_8A039471</name>
</gene>
<dbReference type="GO" id="GO:0048791">
    <property type="term" value="P:calcium ion-regulated exocytosis of neurotransmitter"/>
    <property type="evidence" value="ECO:0007669"/>
    <property type="project" value="TreeGrafter"/>
</dbReference>
<evidence type="ECO:0000313" key="1">
    <source>
        <dbReference type="EMBL" id="CAB3984554.1"/>
    </source>
</evidence>
<accession>A0A7D9DFJ0</accession>
<evidence type="ECO:0000313" key="2">
    <source>
        <dbReference type="Proteomes" id="UP001152795"/>
    </source>
</evidence>
<name>A0A7D9DFJ0_PARCT</name>
<sequence>MHAKFGNTREQVKGLFYQNNTRKKLNGSLNAKQNLPRGHFWHFWSHFVRICGGAMQMVSYVPRTAPSSTAEQRGQCVQPGIGGDVELARELRDGTLDFEYTLEPNVPLGKVQLSILYEIEVRKLNVLLLQAKGVVCQTQRNSANLYAKVLLTKDTEGTKLTSDRCTKIQRMIPEPQFHEEFSFCVNEREIGYATIQVCLYEIDAFSKSHALGQVCIDMKDVDITQRMTGWFDLYEEEEEKRPTSGDLLLSLNYFPTAGRLTVVIMRARDLKIEHKTGAWGVFVKVVFLYNHKRVSKKKTVVVRKTENPIYNEAFVFKVPKEAMAYSSFKILVVNRTSYGRDEALGDITIGPQEYKDGLLHWNKMLMELRKPVAMWHPIIMN</sequence>
<dbReference type="GO" id="GO:0005886">
    <property type="term" value="C:plasma membrane"/>
    <property type="evidence" value="ECO:0007669"/>
    <property type="project" value="TreeGrafter"/>
</dbReference>